<evidence type="ECO:0000256" key="1">
    <source>
        <dbReference type="ARBA" id="ARBA00022603"/>
    </source>
</evidence>
<sequence length="358" mass="41107">MGRKQRNNHNRTPITQLRPDGSMIKKIPSSLKPSRTRKLIRRFHTLLKYKSEIFNHLSHNNPYQINETNYLEYLKTKPDLLKSYNDSKAKIIKTFNVKRSTLRDDGIKNIQTMTTLSTKQISQLVGEIDGEIEKRGGLKVYQAASIKGQDSKRGGDTSKKMAAWIKKDKIWSSDMQNGKPTALEIGSLSSKNCISTCKIFGDVTRIDLNSQEPGKIEKQDFFDRTIPTSNNDRFDLVSCSLVVNFVPKPSLRGEMLLRITKFLKEPENAFDHKPLLFFVIPLPCVINSRYCNKEVMDAIFKNLGFTCVRSYDSHKLAYWLLEWHGSKAVNFKFKSAKKEVRSGSKRNNFCIVLEKKAE</sequence>
<comment type="similarity">
    <text evidence="4">Belongs to the BMT2 family.</text>
</comment>
<dbReference type="OrthoDB" id="5954793at2759"/>
<evidence type="ECO:0000256" key="2">
    <source>
        <dbReference type="ARBA" id="ARBA00022679"/>
    </source>
</evidence>
<dbReference type="EC" id="2.1.1.-" evidence="4"/>
<feature type="region of interest" description="Disordered" evidence="5">
    <location>
        <begin position="1"/>
        <end position="24"/>
    </location>
</feature>
<dbReference type="InterPro" id="IPR029063">
    <property type="entry name" value="SAM-dependent_MTases_sf"/>
</dbReference>
<reference evidence="6" key="2">
    <citation type="journal article" name="BMC Genomics">
        <title>New genome assemblies reveal patterns of domestication and adaptation across Brettanomyces (Dekkera) species.</title>
        <authorList>
            <person name="Roach M.J."/>
            <person name="Borneman A.R."/>
        </authorList>
    </citation>
    <scope>NUCLEOTIDE SEQUENCE</scope>
    <source>
        <strain evidence="6">UCD 2041</strain>
    </source>
</reference>
<evidence type="ECO:0000256" key="5">
    <source>
        <dbReference type="SAM" id="MobiDB-lite"/>
    </source>
</evidence>
<dbReference type="AlphaFoldDB" id="A0A871RG03"/>
<comment type="subcellular location">
    <subcellularLocation>
        <location evidence="4">Nucleus</location>
        <location evidence="4">Nucleolus</location>
    </subcellularLocation>
</comment>
<dbReference type="InterPro" id="IPR021867">
    <property type="entry name" value="Bmt2/SAMTOR"/>
</dbReference>
<evidence type="ECO:0000313" key="6">
    <source>
        <dbReference type="EMBL" id="QOU21000.1"/>
    </source>
</evidence>
<gene>
    <name evidence="4" type="primary">BMT2</name>
    <name evidence="6" type="ORF">BRETT_000717</name>
</gene>
<feature type="binding site" evidence="4">
    <location>
        <position position="207"/>
    </location>
    <ligand>
        <name>S-adenosyl-L-methionine</name>
        <dbReference type="ChEBI" id="CHEBI:59789"/>
    </ligand>
</feature>
<evidence type="ECO:0000256" key="4">
    <source>
        <dbReference type="HAMAP-Rule" id="MF_03044"/>
    </source>
</evidence>
<name>A0A871RG03_DEKBR</name>
<keyword evidence="2 4" id="KW-0808">Transferase</keyword>
<dbReference type="GO" id="GO:0005730">
    <property type="term" value="C:nucleolus"/>
    <property type="evidence" value="ECO:0007669"/>
    <property type="project" value="UniProtKB-SubCell"/>
</dbReference>
<protein>
    <recommendedName>
        <fullName evidence="4">25S rRNA adenine-N(1) methyltransferase</fullName>
        <ecNumber evidence="4">2.1.1.-</ecNumber>
    </recommendedName>
</protein>
<accession>A0A871RG03</accession>
<organism evidence="6 7">
    <name type="scientific">Dekkera bruxellensis</name>
    <name type="common">Brettanomyces custersii</name>
    <dbReference type="NCBI Taxonomy" id="5007"/>
    <lineage>
        <taxon>Eukaryota</taxon>
        <taxon>Fungi</taxon>
        <taxon>Dikarya</taxon>
        <taxon>Ascomycota</taxon>
        <taxon>Saccharomycotina</taxon>
        <taxon>Pichiomycetes</taxon>
        <taxon>Pichiales</taxon>
        <taxon>Pichiaceae</taxon>
        <taxon>Brettanomyces</taxon>
    </lineage>
</organism>
<keyword evidence="4" id="KW-0539">Nucleus</keyword>
<reference evidence="6" key="1">
    <citation type="submission" date="2020-10" db="EMBL/GenBank/DDBJ databases">
        <authorList>
            <person name="Palmer J.M."/>
        </authorList>
    </citation>
    <scope>NUCLEOTIDE SEQUENCE</scope>
    <source>
        <strain evidence="6">UCD 2041</strain>
    </source>
</reference>
<dbReference type="EMBL" id="CP063136">
    <property type="protein sequence ID" value="QOU21000.1"/>
    <property type="molecule type" value="Genomic_DNA"/>
</dbReference>
<dbReference type="PANTHER" id="PTHR21008">
    <property type="entry name" value="S-ADENOSYLMETHIONINE SENSOR UPSTREAM OF MTORC1-RELATED"/>
    <property type="match status" value="1"/>
</dbReference>
<evidence type="ECO:0000256" key="3">
    <source>
        <dbReference type="ARBA" id="ARBA00022691"/>
    </source>
</evidence>
<evidence type="ECO:0000313" key="7">
    <source>
        <dbReference type="Proteomes" id="UP000663131"/>
    </source>
</evidence>
<dbReference type="Pfam" id="PF11968">
    <property type="entry name" value="Bmt2"/>
    <property type="match status" value="1"/>
</dbReference>
<proteinExistence type="inferred from homology"/>
<dbReference type="Proteomes" id="UP000663131">
    <property type="component" value="Chromosome 8"/>
</dbReference>
<dbReference type="GO" id="GO:0016433">
    <property type="term" value="F:rRNA (adenine) methyltransferase activity"/>
    <property type="evidence" value="ECO:0007669"/>
    <property type="project" value="UniProtKB-UniRule"/>
</dbReference>
<dbReference type="SUPFAM" id="SSF53335">
    <property type="entry name" value="S-adenosyl-L-methionine-dependent methyltransferases"/>
    <property type="match status" value="1"/>
</dbReference>
<comment type="function">
    <text evidence="4">S-adenosyl-L-methionine-dependent methyltransferase that specifically methylates the N(1) position of an adenine present in helix 65 in 25S rRNA.</text>
</comment>
<keyword evidence="3 4" id="KW-0949">S-adenosyl-L-methionine</keyword>
<dbReference type="HAMAP" id="MF_03044">
    <property type="entry name" value="BMT2"/>
    <property type="match status" value="1"/>
</dbReference>
<feature type="binding site" evidence="4">
    <location>
        <position position="186"/>
    </location>
    <ligand>
        <name>S-adenosyl-L-methionine</name>
        <dbReference type="ChEBI" id="CHEBI:59789"/>
    </ligand>
</feature>
<dbReference type="PANTHER" id="PTHR21008:SF1">
    <property type="entry name" value="25S RRNA (ADENINE(2142)-N(1))-METHYLTRANSFERASE"/>
    <property type="match status" value="1"/>
</dbReference>
<keyword evidence="1 4" id="KW-0489">Methyltransferase</keyword>